<dbReference type="Proteomes" id="UP000478183">
    <property type="component" value="Unassembled WGS sequence"/>
</dbReference>
<sequence>MTLIEGHRSITPADGIPVFDVDPYDPAILRDPMEYYAELRALGPVVFIPRYSVLAVGRYEETKTVFSDHENFVSSRGVGLNDFKLEKPWRAPSIILEVDPPDHARTRKIMARALSPKVVKTMAESFRTVAEELVDRVLARGTIEAVTELAEAFPTRVFPKAVGMKDSHARHLVDYGAMVFNAVGPDNALRREAMARAGEIVPWINAACTRDRLTDDGLGALVYAAADTGEITEDEAAMLVRSFLSAGVDTTVTGIGSALWCLSQNPEAWEALKADPSLARPCFEEVLRMTSPVHTFCRTANRATEIAGYPVSEGTKVLCVLGAANFDPEKWPDPDRFDINRRPVGHLAFGVGIHGCVGQNIARGELEAILGVMAERVARIEPAGEPTWRPNNGIRALDRLPLKLIPN</sequence>
<keyword evidence="2" id="KW-0349">Heme</keyword>
<dbReference type="PANTHER" id="PTHR46696:SF1">
    <property type="entry name" value="CYTOCHROME P450 YJIB-RELATED"/>
    <property type="match status" value="1"/>
</dbReference>
<protein>
    <submittedName>
        <fullName evidence="3">Cytochrome P450</fullName>
    </submittedName>
</protein>
<name>A0A6L6JCB8_9RHOB</name>
<accession>A0A6L6JCB8</accession>
<evidence type="ECO:0000256" key="2">
    <source>
        <dbReference type="RuleBase" id="RU000461"/>
    </source>
</evidence>
<comment type="caution">
    <text evidence="3">The sequence shown here is derived from an EMBL/GenBank/DDBJ whole genome shotgun (WGS) entry which is preliminary data.</text>
</comment>
<dbReference type="PRINTS" id="PR00385">
    <property type="entry name" value="P450"/>
</dbReference>
<dbReference type="PRINTS" id="PR00359">
    <property type="entry name" value="BP450"/>
</dbReference>
<dbReference type="AlphaFoldDB" id="A0A6L6JCB8"/>
<comment type="similarity">
    <text evidence="1 2">Belongs to the cytochrome P450 family.</text>
</comment>
<dbReference type="EMBL" id="WMIE01000017">
    <property type="protein sequence ID" value="MTH79610.1"/>
    <property type="molecule type" value="Genomic_DNA"/>
</dbReference>
<dbReference type="InterPro" id="IPR017972">
    <property type="entry name" value="Cyt_P450_CS"/>
</dbReference>
<gene>
    <name evidence="3" type="ORF">GL286_17995</name>
</gene>
<dbReference type="PROSITE" id="PS00086">
    <property type="entry name" value="CYTOCHROME_P450"/>
    <property type="match status" value="1"/>
</dbReference>
<evidence type="ECO:0000313" key="3">
    <source>
        <dbReference type="EMBL" id="MTH79610.1"/>
    </source>
</evidence>
<dbReference type="InterPro" id="IPR001128">
    <property type="entry name" value="Cyt_P450"/>
</dbReference>
<dbReference type="GO" id="GO:0020037">
    <property type="term" value="F:heme binding"/>
    <property type="evidence" value="ECO:0007669"/>
    <property type="project" value="InterPro"/>
</dbReference>
<evidence type="ECO:0000313" key="4">
    <source>
        <dbReference type="Proteomes" id="UP000478183"/>
    </source>
</evidence>
<dbReference type="InterPro" id="IPR002397">
    <property type="entry name" value="Cyt_P450_B"/>
</dbReference>
<dbReference type="RefSeq" id="WP_155096963.1">
    <property type="nucleotide sequence ID" value="NZ_WMIE01000017.1"/>
</dbReference>
<proteinExistence type="inferred from homology"/>
<dbReference type="Pfam" id="PF00067">
    <property type="entry name" value="p450"/>
    <property type="match status" value="1"/>
</dbReference>
<dbReference type="GO" id="GO:0005506">
    <property type="term" value="F:iron ion binding"/>
    <property type="evidence" value="ECO:0007669"/>
    <property type="project" value="InterPro"/>
</dbReference>
<dbReference type="GO" id="GO:0016705">
    <property type="term" value="F:oxidoreductase activity, acting on paired donors, with incorporation or reduction of molecular oxygen"/>
    <property type="evidence" value="ECO:0007669"/>
    <property type="project" value="InterPro"/>
</dbReference>
<keyword evidence="2" id="KW-0408">Iron</keyword>
<keyword evidence="4" id="KW-1185">Reference proteome</keyword>
<organism evidence="3 4">
    <name type="scientific">Paracoccus aestuariivivens</name>
    <dbReference type="NCBI Taxonomy" id="1820333"/>
    <lineage>
        <taxon>Bacteria</taxon>
        <taxon>Pseudomonadati</taxon>
        <taxon>Pseudomonadota</taxon>
        <taxon>Alphaproteobacteria</taxon>
        <taxon>Rhodobacterales</taxon>
        <taxon>Paracoccaceae</taxon>
        <taxon>Paracoccus</taxon>
    </lineage>
</organism>
<dbReference type="Gene3D" id="1.10.630.10">
    <property type="entry name" value="Cytochrome P450"/>
    <property type="match status" value="1"/>
</dbReference>
<dbReference type="PANTHER" id="PTHR46696">
    <property type="entry name" value="P450, PUTATIVE (EUROFUNG)-RELATED"/>
    <property type="match status" value="1"/>
</dbReference>
<dbReference type="OrthoDB" id="9801155at2"/>
<dbReference type="InterPro" id="IPR036396">
    <property type="entry name" value="Cyt_P450_sf"/>
</dbReference>
<keyword evidence="2" id="KW-0503">Monooxygenase</keyword>
<evidence type="ECO:0000256" key="1">
    <source>
        <dbReference type="ARBA" id="ARBA00010617"/>
    </source>
</evidence>
<keyword evidence="2" id="KW-0560">Oxidoreductase</keyword>
<keyword evidence="2" id="KW-0479">Metal-binding</keyword>
<dbReference type="GO" id="GO:0004497">
    <property type="term" value="F:monooxygenase activity"/>
    <property type="evidence" value="ECO:0007669"/>
    <property type="project" value="UniProtKB-KW"/>
</dbReference>
<dbReference type="SUPFAM" id="SSF48264">
    <property type="entry name" value="Cytochrome P450"/>
    <property type="match status" value="1"/>
</dbReference>
<reference evidence="3 4" key="1">
    <citation type="submission" date="2019-11" db="EMBL/GenBank/DDBJ databases">
        <authorList>
            <person name="Dong K."/>
        </authorList>
    </citation>
    <scope>NUCLEOTIDE SEQUENCE [LARGE SCALE GENOMIC DNA]</scope>
    <source>
        <strain evidence="3 4">NBRC 111993</strain>
    </source>
</reference>
<dbReference type="CDD" id="cd11037">
    <property type="entry name" value="CYP199A2-like"/>
    <property type="match status" value="1"/>
</dbReference>